<dbReference type="GO" id="GO:0032259">
    <property type="term" value="P:methylation"/>
    <property type="evidence" value="ECO:0007669"/>
    <property type="project" value="UniProtKB-KW"/>
</dbReference>
<keyword evidence="1" id="KW-0489">Methyltransferase</keyword>
<protein>
    <submittedName>
        <fullName evidence="1">Class I SAM-dependent methyltransferase</fullName>
        <ecNumber evidence="1">2.1.1.-</ecNumber>
    </submittedName>
</protein>
<comment type="caution">
    <text evidence="1">The sequence shown here is derived from an EMBL/GenBank/DDBJ whole genome shotgun (WGS) entry which is preliminary data.</text>
</comment>
<dbReference type="InterPro" id="IPR008884">
    <property type="entry name" value="TylF_MeTrfase"/>
</dbReference>
<evidence type="ECO:0000313" key="1">
    <source>
        <dbReference type="EMBL" id="MEI4281337.1"/>
    </source>
</evidence>
<evidence type="ECO:0000313" key="2">
    <source>
        <dbReference type="Proteomes" id="UP001373496"/>
    </source>
</evidence>
<accession>A0ABU8ECI5</accession>
<dbReference type="InterPro" id="IPR029063">
    <property type="entry name" value="SAM-dependent_MTases_sf"/>
</dbReference>
<dbReference type="Proteomes" id="UP001373496">
    <property type="component" value="Unassembled WGS sequence"/>
</dbReference>
<reference evidence="1 2" key="1">
    <citation type="submission" date="2024-03" db="EMBL/GenBank/DDBJ databases">
        <title>Draft genome sequence of Klenkia terrae.</title>
        <authorList>
            <person name="Duangmal K."/>
            <person name="Chantavorakit T."/>
        </authorList>
    </citation>
    <scope>NUCLEOTIDE SEQUENCE [LARGE SCALE GENOMIC DNA]</scope>
    <source>
        <strain evidence="1 2">JCM 17786</strain>
    </source>
</reference>
<dbReference type="Gene3D" id="3.40.50.150">
    <property type="entry name" value="Vaccinia Virus protein VP39"/>
    <property type="match status" value="1"/>
</dbReference>
<dbReference type="RefSeq" id="WP_336393043.1">
    <property type="nucleotide sequence ID" value="NZ_JBAPLV010000046.1"/>
</dbReference>
<dbReference type="PANTHER" id="PTHR40036:SF1">
    <property type="entry name" value="MACROCIN O-METHYLTRANSFERASE"/>
    <property type="match status" value="1"/>
</dbReference>
<proteinExistence type="predicted"/>
<organism evidence="1 2">
    <name type="scientific">Klenkia terrae</name>
    <dbReference type="NCBI Taxonomy" id="1052259"/>
    <lineage>
        <taxon>Bacteria</taxon>
        <taxon>Bacillati</taxon>
        <taxon>Actinomycetota</taxon>
        <taxon>Actinomycetes</taxon>
        <taxon>Geodermatophilales</taxon>
        <taxon>Geodermatophilaceae</taxon>
        <taxon>Klenkia</taxon>
    </lineage>
</organism>
<dbReference type="PANTHER" id="PTHR40036">
    <property type="entry name" value="MACROCIN O-METHYLTRANSFERASE"/>
    <property type="match status" value="1"/>
</dbReference>
<dbReference type="SUPFAM" id="SSF53335">
    <property type="entry name" value="S-adenosyl-L-methionine-dependent methyltransferases"/>
    <property type="match status" value="1"/>
</dbReference>
<keyword evidence="1" id="KW-0808">Transferase</keyword>
<name>A0ABU8ECI5_9ACTN</name>
<keyword evidence="2" id="KW-1185">Reference proteome</keyword>
<dbReference type="EMBL" id="JBAPLV010000046">
    <property type="protein sequence ID" value="MEI4281337.1"/>
    <property type="molecule type" value="Genomic_DNA"/>
</dbReference>
<dbReference type="GO" id="GO:0008168">
    <property type="term" value="F:methyltransferase activity"/>
    <property type="evidence" value="ECO:0007669"/>
    <property type="project" value="UniProtKB-KW"/>
</dbReference>
<sequence>MLRTVRERVREKLGRALQEYVVTEIQREGRDQRAVLEALRADVERLTAEQRSGTERSEAAMRAWERRQRRDVITALERRTAETTATFVHEQMERATPHFAKDETMAAALAAVDVTGLYLEFGVASGGTLRQIASTAPAGAVFGFDSFEGLPEKWRAGFEVGAFAMEALPEVEGAELVVGWFDQTLPAFLAAHPEPVAFLHLDADLYSSTVTVLEALQDRLQVGTVVMFDEYFNYPGWEEHEHRAWVEFVDRAGVQFEYLGFTADDEQLSLRITALGGTDQG</sequence>
<dbReference type="EC" id="2.1.1.-" evidence="1"/>
<gene>
    <name evidence="1" type="ORF">UXQ13_22885</name>
</gene>
<dbReference type="Pfam" id="PF13578">
    <property type="entry name" value="Methyltransf_24"/>
    <property type="match status" value="1"/>
</dbReference>